<organism evidence="3 4">
    <name type="scientific">Sphingomonas koreensis</name>
    <dbReference type="NCBI Taxonomy" id="93064"/>
    <lineage>
        <taxon>Bacteria</taxon>
        <taxon>Pseudomonadati</taxon>
        <taxon>Pseudomonadota</taxon>
        <taxon>Alphaproteobacteria</taxon>
        <taxon>Sphingomonadales</taxon>
        <taxon>Sphingomonadaceae</taxon>
        <taxon>Sphingomonas</taxon>
    </lineage>
</organism>
<proteinExistence type="predicted"/>
<evidence type="ECO:0000313" key="3">
    <source>
        <dbReference type="EMBL" id="RSY88647.1"/>
    </source>
</evidence>
<evidence type="ECO:0000256" key="2">
    <source>
        <dbReference type="SAM" id="Phobius"/>
    </source>
</evidence>
<dbReference type="Proteomes" id="UP000287746">
    <property type="component" value="Unassembled WGS sequence"/>
</dbReference>
<gene>
    <name evidence="3" type="ORF">DAH66_04100</name>
</gene>
<keyword evidence="2" id="KW-1133">Transmembrane helix</keyword>
<accession>A0A430G6Q4</accession>
<reference evidence="3 4" key="1">
    <citation type="submission" date="2018-07" db="EMBL/GenBank/DDBJ databases">
        <title>Genomic and Epidemiologic Investigation of an Indolent Hospital Outbreak.</title>
        <authorList>
            <person name="Johnson R.C."/>
            <person name="Deming C."/>
            <person name="Conlan S."/>
            <person name="Zellmer C.J."/>
            <person name="Michelin A.V."/>
            <person name="Lee-Lin S."/>
            <person name="Thomas P.J."/>
            <person name="Park M."/>
            <person name="Weingarten R.A."/>
            <person name="Less J."/>
            <person name="Dekker J.P."/>
            <person name="Frank K.M."/>
            <person name="Musser K.A."/>
            <person name="Mcquiston J.R."/>
            <person name="Henderson D.K."/>
            <person name="Lau A.F."/>
            <person name="Palmore T.N."/>
            <person name="Segre J.A."/>
        </authorList>
    </citation>
    <scope>NUCLEOTIDE SEQUENCE [LARGE SCALE GENOMIC DNA]</scope>
    <source>
        <strain evidence="3 4">SK-CDC1_0717</strain>
    </source>
</reference>
<feature type="region of interest" description="Disordered" evidence="1">
    <location>
        <begin position="58"/>
        <end position="115"/>
    </location>
</feature>
<keyword evidence="2" id="KW-0812">Transmembrane</keyword>
<feature type="transmembrane region" description="Helical" evidence="2">
    <location>
        <begin position="25"/>
        <end position="44"/>
    </location>
</feature>
<feature type="compositionally biased region" description="Low complexity" evidence="1">
    <location>
        <begin position="131"/>
        <end position="145"/>
    </location>
</feature>
<dbReference type="RefSeq" id="WP_126003703.1">
    <property type="nucleotide sequence ID" value="NZ_QQYZ01000003.1"/>
</dbReference>
<comment type="caution">
    <text evidence="3">The sequence shown here is derived from an EMBL/GenBank/DDBJ whole genome shotgun (WGS) entry which is preliminary data.</text>
</comment>
<evidence type="ECO:0000313" key="4">
    <source>
        <dbReference type="Proteomes" id="UP000287746"/>
    </source>
</evidence>
<sequence length="263" mass="28511">MSQPDSPAPSRFDRLRDRFGTRTRGFVLALLVELLVVLMIFTLAPDIVGREDGDAGMTVFGVTPEPEPEAETEDKAAPSAAPNPVRAQPAETQPEPAPQPPVPQPQPQPSPPVLLNIPLGWMPDIAALPRQPAAPAAPRRTAGPPNLASLPGDTPRVEGRGPRGEPLYAAAWYREPYDSELSGYLSTASGPGWGLIACRTVPDFRVDDCIMLDEYPEGSKIARAVLAAAWQFRVRPPRLGGQPKIGEWVRIRIDYGIKRQTPP</sequence>
<feature type="region of interest" description="Disordered" evidence="1">
    <location>
        <begin position="131"/>
        <end position="164"/>
    </location>
</feature>
<evidence type="ECO:0000256" key="1">
    <source>
        <dbReference type="SAM" id="MobiDB-lite"/>
    </source>
</evidence>
<protein>
    <recommendedName>
        <fullName evidence="5">Protein TonB</fullName>
    </recommendedName>
</protein>
<evidence type="ECO:0008006" key="5">
    <source>
        <dbReference type="Google" id="ProtNLM"/>
    </source>
</evidence>
<feature type="compositionally biased region" description="Pro residues" evidence="1">
    <location>
        <begin position="95"/>
        <end position="112"/>
    </location>
</feature>
<keyword evidence="2" id="KW-0472">Membrane</keyword>
<dbReference type="AlphaFoldDB" id="A0A430G6Q4"/>
<name>A0A430G6Q4_9SPHN</name>
<dbReference type="EMBL" id="QQYZ01000003">
    <property type="protein sequence ID" value="RSY88647.1"/>
    <property type="molecule type" value="Genomic_DNA"/>
</dbReference>